<evidence type="ECO:0000313" key="3">
    <source>
        <dbReference type="EMBL" id="BAK37926.1"/>
    </source>
</evidence>
<protein>
    <submittedName>
        <fullName evidence="3">Uncharacterized protein</fullName>
    </submittedName>
</protein>
<dbReference type="STRING" id="1032480.MLP_49120"/>
<sequence>MSKLSNPHRPRHLREVSEHFQGPDLPRNRYGYSADQVWAIKWAMLAAFLGGAMIGAVIMALVLLLTF</sequence>
<evidence type="ECO:0000256" key="1">
    <source>
        <dbReference type="SAM" id="MobiDB-lite"/>
    </source>
</evidence>
<evidence type="ECO:0000256" key="2">
    <source>
        <dbReference type="SAM" id="Phobius"/>
    </source>
</evidence>
<organism evidence="3 4">
    <name type="scientific">Microlunatus phosphovorus (strain ATCC 700054 / DSM 10555 / JCM 9379 / NBRC 101784 / NCIMB 13414 / VKM Ac-1990 / NM-1)</name>
    <dbReference type="NCBI Taxonomy" id="1032480"/>
    <lineage>
        <taxon>Bacteria</taxon>
        <taxon>Bacillati</taxon>
        <taxon>Actinomycetota</taxon>
        <taxon>Actinomycetes</taxon>
        <taxon>Propionibacteriales</taxon>
        <taxon>Propionibacteriaceae</taxon>
        <taxon>Microlunatus</taxon>
    </lineage>
</organism>
<proteinExistence type="predicted"/>
<dbReference type="EMBL" id="AP012204">
    <property type="protein sequence ID" value="BAK37926.1"/>
    <property type="molecule type" value="Genomic_DNA"/>
</dbReference>
<dbReference type="HOGENOM" id="CLU_2807660_0_0_11"/>
<dbReference type="Proteomes" id="UP000007947">
    <property type="component" value="Chromosome"/>
</dbReference>
<name>F5XFZ2_MICPN</name>
<keyword evidence="2" id="KW-0812">Transmembrane</keyword>
<feature type="transmembrane region" description="Helical" evidence="2">
    <location>
        <begin position="42"/>
        <end position="65"/>
    </location>
</feature>
<keyword evidence="2" id="KW-0472">Membrane</keyword>
<dbReference type="AlphaFoldDB" id="F5XFZ2"/>
<keyword evidence="4" id="KW-1185">Reference proteome</keyword>
<dbReference type="KEGG" id="mph:MLP_49120"/>
<gene>
    <name evidence="3" type="ordered locus">MLP_49120</name>
</gene>
<accession>F5XFZ2</accession>
<feature type="compositionally biased region" description="Basic residues" evidence="1">
    <location>
        <begin position="1"/>
        <end position="12"/>
    </location>
</feature>
<reference evidence="3 4" key="1">
    <citation type="submission" date="2011-05" db="EMBL/GenBank/DDBJ databases">
        <title>Whole genome sequence of Microlunatus phosphovorus NM-1.</title>
        <authorList>
            <person name="Hosoyama A."/>
            <person name="Sasaki K."/>
            <person name="Harada T."/>
            <person name="Igarashi R."/>
            <person name="Kawakoshi A."/>
            <person name="Sasagawa M."/>
            <person name="Fukada J."/>
            <person name="Nakamura S."/>
            <person name="Katano Y."/>
            <person name="Hanada S."/>
            <person name="Kamagata Y."/>
            <person name="Nakamura N."/>
            <person name="Yamazaki S."/>
            <person name="Fujita N."/>
        </authorList>
    </citation>
    <scope>NUCLEOTIDE SEQUENCE [LARGE SCALE GENOMIC DNA]</scope>
    <source>
        <strain evidence="4">ATCC 700054 / DSM 10555 / JCM 9379 / NBRC 101784 / NCIMB 13414 / VKM Ac-1990 / NM-1</strain>
    </source>
</reference>
<dbReference type="RefSeq" id="WP_013865749.1">
    <property type="nucleotide sequence ID" value="NC_015635.1"/>
</dbReference>
<keyword evidence="2" id="KW-1133">Transmembrane helix</keyword>
<evidence type="ECO:0000313" key="4">
    <source>
        <dbReference type="Proteomes" id="UP000007947"/>
    </source>
</evidence>
<feature type="region of interest" description="Disordered" evidence="1">
    <location>
        <begin position="1"/>
        <end position="28"/>
    </location>
</feature>